<proteinExistence type="predicted"/>
<feature type="compositionally biased region" description="Low complexity" evidence="1">
    <location>
        <begin position="66"/>
        <end position="79"/>
    </location>
</feature>
<protein>
    <submittedName>
        <fullName evidence="2">Uncharacterized protein</fullName>
    </submittedName>
</protein>
<sequence>MSGAGKRRRQRARQNSASKADNGNSSHQSHAQFDGTSGPGSTGHRPGMSSPLASPRARMNSPPGSPRAGSPAARGRSPGPGTPTFGSIAQRMETGNLPLRDPARDPERIPKLTDMCRNIDLPADAYQLNPEPNIFPMTGIVGAYLAWYSFQRLGGVPTAAHWIFKAE</sequence>
<comment type="caution">
    <text evidence="2">The sequence shown here is derived from an EMBL/GenBank/DDBJ whole genome shotgun (WGS) entry which is preliminary data.</text>
</comment>
<dbReference type="Proteomes" id="UP000224080">
    <property type="component" value="Unassembled WGS sequence"/>
</dbReference>
<reference evidence="2 3" key="1">
    <citation type="submission" date="2017-10" db="EMBL/GenBank/DDBJ databases">
        <title>Comparative genomics in systemic dimorphic fungi from Ajellomycetaceae.</title>
        <authorList>
            <person name="Munoz J.F."/>
            <person name="Mcewen J.G."/>
            <person name="Clay O.K."/>
            <person name="Cuomo C.A."/>
        </authorList>
    </citation>
    <scope>NUCLEOTIDE SEQUENCE [LARGE SCALE GENOMIC DNA]</scope>
    <source>
        <strain evidence="2 3">UAMH130</strain>
    </source>
</reference>
<organism evidence="2 3">
    <name type="scientific">Blastomyces parvus</name>
    <dbReference type="NCBI Taxonomy" id="2060905"/>
    <lineage>
        <taxon>Eukaryota</taxon>
        <taxon>Fungi</taxon>
        <taxon>Dikarya</taxon>
        <taxon>Ascomycota</taxon>
        <taxon>Pezizomycotina</taxon>
        <taxon>Eurotiomycetes</taxon>
        <taxon>Eurotiomycetidae</taxon>
        <taxon>Onygenales</taxon>
        <taxon>Ajellomycetaceae</taxon>
        <taxon>Blastomyces</taxon>
    </lineage>
</organism>
<feature type="compositionally biased region" description="Basic residues" evidence="1">
    <location>
        <begin position="1"/>
        <end position="12"/>
    </location>
</feature>
<evidence type="ECO:0000313" key="2">
    <source>
        <dbReference type="EMBL" id="PGG99477.1"/>
    </source>
</evidence>
<keyword evidence="3" id="KW-1185">Reference proteome</keyword>
<feature type="compositionally biased region" description="Polar residues" evidence="1">
    <location>
        <begin position="21"/>
        <end position="35"/>
    </location>
</feature>
<accession>A0A2B7WSM9</accession>
<evidence type="ECO:0000313" key="3">
    <source>
        <dbReference type="Proteomes" id="UP000224080"/>
    </source>
</evidence>
<dbReference type="OrthoDB" id="4187965at2759"/>
<dbReference type="EMBL" id="PDNC01000101">
    <property type="protein sequence ID" value="PGG99477.1"/>
    <property type="molecule type" value="Genomic_DNA"/>
</dbReference>
<feature type="region of interest" description="Disordered" evidence="1">
    <location>
        <begin position="1"/>
        <end position="106"/>
    </location>
</feature>
<dbReference type="AlphaFoldDB" id="A0A2B7WSM9"/>
<gene>
    <name evidence="2" type="ORF">GX51_06297</name>
</gene>
<evidence type="ECO:0000256" key="1">
    <source>
        <dbReference type="SAM" id="MobiDB-lite"/>
    </source>
</evidence>
<name>A0A2B7WSM9_9EURO</name>